<feature type="compositionally biased region" description="Low complexity" evidence="3">
    <location>
        <begin position="29"/>
        <end position="40"/>
    </location>
</feature>
<reference evidence="5 6" key="2">
    <citation type="journal article" date="2012" name="PLoS Pathog.">
        <title>Diverse lifestyles and strategies of plant pathogenesis encoded in the genomes of eighteen Dothideomycetes fungi.</title>
        <authorList>
            <person name="Ohm R.A."/>
            <person name="Feau N."/>
            <person name="Henrissat B."/>
            <person name="Schoch C.L."/>
            <person name="Horwitz B.A."/>
            <person name="Barry K.W."/>
            <person name="Condon B.J."/>
            <person name="Copeland A.C."/>
            <person name="Dhillon B."/>
            <person name="Glaser F."/>
            <person name="Hesse C.N."/>
            <person name="Kosti I."/>
            <person name="LaButti K."/>
            <person name="Lindquist E.A."/>
            <person name="Lucas S."/>
            <person name="Salamov A.A."/>
            <person name="Bradshaw R.E."/>
            <person name="Ciuffetti L."/>
            <person name="Hamelin R.C."/>
            <person name="Kema G.H.J."/>
            <person name="Lawrence C."/>
            <person name="Scott J.A."/>
            <person name="Spatafora J.W."/>
            <person name="Turgeon B.G."/>
            <person name="de Wit P.J.G.M."/>
            <person name="Zhong S."/>
            <person name="Goodwin S.B."/>
            <person name="Grigoriev I.V."/>
        </authorList>
    </citation>
    <scope>NUCLEOTIDE SEQUENCE [LARGE SCALE GENOMIC DNA]</scope>
    <source>
        <strain evidence="6">NZE10 / CBS 128990</strain>
    </source>
</reference>
<dbReference type="Proteomes" id="UP000016933">
    <property type="component" value="Unassembled WGS sequence"/>
</dbReference>
<dbReference type="AlphaFoldDB" id="N1PHD7"/>
<dbReference type="STRING" id="675120.N1PHD7"/>
<dbReference type="GO" id="GO:0000981">
    <property type="term" value="F:DNA-binding transcription factor activity, RNA polymerase II-specific"/>
    <property type="evidence" value="ECO:0007669"/>
    <property type="project" value="InterPro"/>
</dbReference>
<feature type="region of interest" description="Disordered" evidence="3">
    <location>
        <begin position="367"/>
        <end position="394"/>
    </location>
</feature>
<evidence type="ECO:0000313" key="6">
    <source>
        <dbReference type="Proteomes" id="UP000016933"/>
    </source>
</evidence>
<dbReference type="InterPro" id="IPR053181">
    <property type="entry name" value="EcdB-like_regulator"/>
</dbReference>
<feature type="domain" description="Zn(2)-C6 fungal-type" evidence="4">
    <location>
        <begin position="285"/>
        <end position="314"/>
    </location>
</feature>
<accession>N1PHD7</accession>
<proteinExistence type="predicted"/>
<organism evidence="5 6">
    <name type="scientific">Dothistroma septosporum (strain NZE10 / CBS 128990)</name>
    <name type="common">Red band needle blight fungus</name>
    <name type="synonym">Mycosphaerella pini</name>
    <dbReference type="NCBI Taxonomy" id="675120"/>
    <lineage>
        <taxon>Eukaryota</taxon>
        <taxon>Fungi</taxon>
        <taxon>Dikarya</taxon>
        <taxon>Ascomycota</taxon>
        <taxon>Pezizomycotina</taxon>
        <taxon>Dothideomycetes</taxon>
        <taxon>Dothideomycetidae</taxon>
        <taxon>Mycosphaerellales</taxon>
        <taxon>Mycosphaerellaceae</taxon>
        <taxon>Dothistroma</taxon>
    </lineage>
</organism>
<feature type="compositionally biased region" description="Basic and acidic residues" evidence="3">
    <location>
        <begin position="133"/>
        <end position="145"/>
    </location>
</feature>
<evidence type="ECO:0000256" key="1">
    <source>
        <dbReference type="ARBA" id="ARBA00023242"/>
    </source>
</evidence>
<feature type="coiled-coil region" evidence="2">
    <location>
        <begin position="333"/>
        <end position="360"/>
    </location>
</feature>
<evidence type="ECO:0000313" key="5">
    <source>
        <dbReference type="EMBL" id="EME42038.1"/>
    </source>
</evidence>
<dbReference type="CDD" id="cd12148">
    <property type="entry name" value="fungal_TF_MHR"/>
    <property type="match status" value="1"/>
</dbReference>
<dbReference type="EMBL" id="KB446541">
    <property type="protein sequence ID" value="EME42038.1"/>
    <property type="molecule type" value="Genomic_DNA"/>
</dbReference>
<dbReference type="PANTHER" id="PTHR47785:SF4">
    <property type="entry name" value="ZN(II)2CYS6 TRANSCRIPTION FACTOR (EUROFUNG)"/>
    <property type="match status" value="1"/>
</dbReference>
<dbReference type="OrthoDB" id="5244761at2759"/>
<dbReference type="CDD" id="cd00067">
    <property type="entry name" value="GAL4"/>
    <property type="match status" value="1"/>
</dbReference>
<sequence length="1122" mass="124265">MESRRPPYQGHPPQAPPPPPPPHHDPRQQQHQQPSTHHYAPQPPPPPPPSYHPQHLSGPPPPPHAQAQAQAQGPPPPQQQQQHHSAPYQQGSSAPGPALPPIQPAYGQPPSSASSSDQPTLPSFRQPSAPPQHDPRDGAPPEHYHPYNHNRSGHATPAPVNRSYSHDSGHQRSPATPAGPGPGSFPPGQAQDGAQQPPGQAPYHMDHGHHGYPPTNGHLPHGLPPPGPQHHHESHPPPQQMTPMMDNHYQTYGPPPNQPMGYAYNSGPVSSMYGQKRKQMRATQACEQCRQRKQKCDEGTPCSFCKENNLSCQYRDTPPAKTDKNMEKLLNYMELHSAGLQELTNKIDSFEARLRDVEQNAQHNNHTVAGAEVDEGPVQDDPPPVKRKPELDDHRTAPHKLLLLWPSVRPLLKMANVEHNDGYVMEAEDRGVLRLWTRGEGIDENDGTQPGGPASPARSDESGEGANVPTPHGDGLWGVGFPSTPGSDAHRSEPYGAGGLTANGEVDLRAHTVNTLYDEYMKSIHIMHPFLDKRRLRRMFDIFIKRYSTGRPRAAFAVGLQHDPDHRPVKRQRSNGSSANPGTGSDNEIRKEQTERSPGNAIIYLVLALGKICQWRDPLPSIVPDSRLQANTVVSHQISGNRGFAASSPISANIKPSPMSPKSTPTTQPTPPSEANLRLNDSRSRRSSVDGSPTAGAGPRNLDVIPGIAYYAKAAEILGDQGDGNDLVHAQMFLLAGLYKGQLARVKESMSWFSMAGRAIMILLDRYKLYNDHYWTAYGDVRRQHERAQNKIKDTRQSLIVLASWSCLQLESDILAELRLPSSGMNTIENLLLMPHKVDEVDESYSGLDTDGKPEDYDNILLFYTAQLFLRRKLNQVHQEMYGPGCLGLPLFQVQEMLQGHESLLSKWRAGLPDKLKWDDQDPPPPDILSARLRAKYWGARYVINRPFLDYALHIMAHVRDGKSVERVARDGYGNPRDKADIHLFKAIQQLGDEEVWLAAKRCIHAAMQSTVAFDGVPDRLVVTNIHGTAHAQFGNMLVLSAAYQSNMLRSWVPQERFKYLIERTITFLRRLAPISPTSAADCGILEKFNNILFPAASEEPHVYKNEGVEPMRANVSFGSTT</sequence>
<feature type="compositionally biased region" description="Low complexity" evidence="3">
    <location>
        <begin position="109"/>
        <end position="123"/>
    </location>
</feature>
<feature type="compositionally biased region" description="Basic and acidic residues" evidence="3">
    <location>
        <begin position="383"/>
        <end position="394"/>
    </location>
</feature>
<feature type="region of interest" description="Disordered" evidence="3">
    <location>
        <begin position="559"/>
        <end position="595"/>
    </location>
</feature>
<dbReference type="PROSITE" id="PS50048">
    <property type="entry name" value="ZN2_CY6_FUNGAL_2"/>
    <property type="match status" value="1"/>
</dbReference>
<gene>
    <name evidence="5" type="ORF">DOTSEDRAFT_72963</name>
</gene>
<protein>
    <recommendedName>
        <fullName evidence="4">Zn(2)-C6 fungal-type domain-containing protein</fullName>
    </recommendedName>
</protein>
<keyword evidence="6" id="KW-1185">Reference proteome</keyword>
<dbReference type="Pfam" id="PF00172">
    <property type="entry name" value="Zn_clus"/>
    <property type="match status" value="1"/>
</dbReference>
<dbReference type="PANTHER" id="PTHR47785">
    <property type="entry name" value="ZN(II)2CYS6 TRANSCRIPTION FACTOR (EUROFUNG)-RELATED-RELATED"/>
    <property type="match status" value="1"/>
</dbReference>
<evidence type="ECO:0000256" key="3">
    <source>
        <dbReference type="SAM" id="MobiDB-lite"/>
    </source>
</evidence>
<name>N1PHD7_DOTSN</name>
<feature type="region of interest" description="Disordered" evidence="3">
    <location>
        <begin position="1"/>
        <end position="253"/>
    </location>
</feature>
<feature type="region of interest" description="Disordered" evidence="3">
    <location>
        <begin position="642"/>
        <end position="700"/>
    </location>
</feature>
<feature type="compositionally biased region" description="Polar residues" evidence="3">
    <location>
        <begin position="574"/>
        <end position="586"/>
    </location>
</feature>
<evidence type="ECO:0000259" key="4">
    <source>
        <dbReference type="PROSITE" id="PS50048"/>
    </source>
</evidence>
<evidence type="ECO:0000256" key="2">
    <source>
        <dbReference type="SAM" id="Coils"/>
    </source>
</evidence>
<feature type="compositionally biased region" description="Low complexity" evidence="3">
    <location>
        <begin position="186"/>
        <end position="202"/>
    </location>
</feature>
<dbReference type="SMART" id="SM00066">
    <property type="entry name" value="GAL4"/>
    <property type="match status" value="1"/>
</dbReference>
<dbReference type="InterPro" id="IPR001138">
    <property type="entry name" value="Zn2Cys6_DnaBD"/>
</dbReference>
<dbReference type="Gene3D" id="4.10.240.10">
    <property type="entry name" value="Zn(2)-C6 fungal-type DNA-binding domain"/>
    <property type="match status" value="1"/>
</dbReference>
<dbReference type="HOGENOM" id="CLU_004835_0_0_1"/>
<feature type="compositionally biased region" description="Pro residues" evidence="3">
    <location>
        <begin position="9"/>
        <end position="21"/>
    </location>
</feature>
<keyword evidence="2" id="KW-0175">Coiled coil</keyword>
<feature type="compositionally biased region" description="Low complexity" evidence="3">
    <location>
        <begin position="79"/>
        <end position="90"/>
    </location>
</feature>
<dbReference type="eggNOG" id="ENOG502QT5J">
    <property type="taxonomic scope" value="Eukaryota"/>
</dbReference>
<reference evidence="6" key="1">
    <citation type="journal article" date="2012" name="PLoS Genet.">
        <title>The genomes of the fungal plant pathogens Cladosporium fulvum and Dothistroma septosporum reveal adaptation to different hosts and lifestyles but also signatures of common ancestry.</title>
        <authorList>
            <person name="de Wit P.J.G.M."/>
            <person name="van der Burgt A."/>
            <person name="Oekmen B."/>
            <person name="Stergiopoulos I."/>
            <person name="Abd-Elsalam K.A."/>
            <person name="Aerts A.L."/>
            <person name="Bahkali A.H."/>
            <person name="Beenen H.G."/>
            <person name="Chettri P."/>
            <person name="Cox M.P."/>
            <person name="Datema E."/>
            <person name="de Vries R.P."/>
            <person name="Dhillon B."/>
            <person name="Ganley A.R."/>
            <person name="Griffiths S.A."/>
            <person name="Guo Y."/>
            <person name="Hamelin R.C."/>
            <person name="Henrissat B."/>
            <person name="Kabir M.S."/>
            <person name="Jashni M.K."/>
            <person name="Kema G."/>
            <person name="Klaubauf S."/>
            <person name="Lapidus A."/>
            <person name="Levasseur A."/>
            <person name="Lindquist E."/>
            <person name="Mehrabi R."/>
            <person name="Ohm R.A."/>
            <person name="Owen T.J."/>
            <person name="Salamov A."/>
            <person name="Schwelm A."/>
            <person name="Schijlen E."/>
            <person name="Sun H."/>
            <person name="van den Burg H.A."/>
            <person name="van Ham R.C.H.J."/>
            <person name="Zhang S."/>
            <person name="Goodwin S.B."/>
            <person name="Grigoriev I.V."/>
            <person name="Collemare J."/>
            <person name="Bradshaw R.E."/>
        </authorList>
    </citation>
    <scope>NUCLEOTIDE SEQUENCE [LARGE SCALE GENOMIC DNA]</scope>
    <source>
        <strain evidence="6">NZE10 / CBS 128990</strain>
    </source>
</reference>
<feature type="region of interest" description="Disordered" evidence="3">
    <location>
        <begin position="441"/>
        <end position="502"/>
    </location>
</feature>
<dbReference type="SUPFAM" id="SSF57701">
    <property type="entry name" value="Zn2/Cys6 DNA-binding domain"/>
    <property type="match status" value="1"/>
</dbReference>
<keyword evidence="1" id="KW-0539">Nucleus</keyword>
<dbReference type="InterPro" id="IPR036864">
    <property type="entry name" value="Zn2-C6_fun-type_DNA-bd_sf"/>
</dbReference>
<dbReference type="GO" id="GO:0008270">
    <property type="term" value="F:zinc ion binding"/>
    <property type="evidence" value="ECO:0007669"/>
    <property type="project" value="InterPro"/>
</dbReference>
<feature type="compositionally biased region" description="Pro residues" evidence="3">
    <location>
        <begin position="41"/>
        <end position="51"/>
    </location>
</feature>
<feature type="compositionally biased region" description="Low complexity" evidence="3">
    <location>
        <begin position="656"/>
        <end position="667"/>
    </location>
</feature>
<dbReference type="OMA" id="RDKGTEC"/>
<dbReference type="PROSITE" id="PS00463">
    <property type="entry name" value="ZN2_CY6_FUNGAL_1"/>
    <property type="match status" value="1"/>
</dbReference>